<dbReference type="EMBL" id="JAFBDZ010000003">
    <property type="protein sequence ID" value="MBM7586417.1"/>
    <property type="molecule type" value="Genomic_DNA"/>
</dbReference>
<reference evidence="1 2" key="1">
    <citation type="submission" date="2021-01" db="EMBL/GenBank/DDBJ databases">
        <title>Genomic Encyclopedia of Type Strains, Phase IV (KMG-IV): sequencing the most valuable type-strain genomes for metagenomic binning, comparative biology and taxonomic classification.</title>
        <authorList>
            <person name="Goeker M."/>
        </authorList>
    </citation>
    <scope>NUCLEOTIDE SEQUENCE [LARGE SCALE GENOMIC DNA]</scope>
    <source>
        <strain evidence="1 2">DSM 24834</strain>
    </source>
</reference>
<keyword evidence="2" id="KW-1185">Reference proteome</keyword>
<proteinExistence type="predicted"/>
<evidence type="ECO:0000313" key="1">
    <source>
        <dbReference type="EMBL" id="MBM7586417.1"/>
    </source>
</evidence>
<dbReference type="RefSeq" id="WP_239587626.1">
    <property type="nucleotide sequence ID" value="NZ_JAFBDZ010000003.1"/>
</dbReference>
<dbReference type="Proteomes" id="UP001646157">
    <property type="component" value="Unassembled WGS sequence"/>
</dbReference>
<accession>A0ABS2NEZ9</accession>
<sequence length="60" mass="6807">MTYKITVFEANGEKLLEDSFEAGSEKEAKELGEKILEEKGYLDHTHRVTSPLGKLVLFHV</sequence>
<comment type="caution">
    <text evidence="1">The sequence shown here is derived from an EMBL/GenBank/DDBJ whole genome shotgun (WGS) entry which is preliminary data.</text>
</comment>
<evidence type="ECO:0000313" key="2">
    <source>
        <dbReference type="Proteomes" id="UP001646157"/>
    </source>
</evidence>
<evidence type="ECO:0008006" key="3">
    <source>
        <dbReference type="Google" id="ProtNLM"/>
    </source>
</evidence>
<gene>
    <name evidence="1" type="ORF">JOC86_002969</name>
</gene>
<name>A0ABS2NEZ9_9BACI</name>
<organism evidence="1 2">
    <name type="scientific">Rossellomorea pakistanensis</name>
    <dbReference type="NCBI Taxonomy" id="992288"/>
    <lineage>
        <taxon>Bacteria</taxon>
        <taxon>Bacillati</taxon>
        <taxon>Bacillota</taxon>
        <taxon>Bacilli</taxon>
        <taxon>Bacillales</taxon>
        <taxon>Bacillaceae</taxon>
        <taxon>Rossellomorea</taxon>
    </lineage>
</organism>
<dbReference type="Pfam" id="PF14120">
    <property type="entry name" value="YhzD"/>
    <property type="match status" value="1"/>
</dbReference>
<dbReference type="InterPro" id="IPR025544">
    <property type="entry name" value="YhzD"/>
</dbReference>
<protein>
    <recommendedName>
        <fullName evidence="3">YhzD-like protein</fullName>
    </recommendedName>
</protein>